<evidence type="ECO:0000313" key="3">
    <source>
        <dbReference type="WBParaSite" id="NBR_0000002901-mRNA-1"/>
    </source>
</evidence>
<protein>
    <submittedName>
        <fullName evidence="1 3">Uncharacterized protein</fullName>
    </submittedName>
</protein>
<name>A0A0N4XC71_NIPBR</name>
<dbReference type="EMBL" id="UYSL01000006">
    <property type="protein sequence ID" value="VDL61821.1"/>
    <property type="molecule type" value="Genomic_DNA"/>
</dbReference>
<reference evidence="1 2" key="2">
    <citation type="submission" date="2018-11" db="EMBL/GenBank/DDBJ databases">
        <authorList>
            <consortium name="Pathogen Informatics"/>
        </authorList>
    </citation>
    <scope>NUCLEOTIDE SEQUENCE [LARGE SCALE GENOMIC DNA]</scope>
</reference>
<sequence>MAAGRGGVGGDKWASLAHLRDPVVFRTPFFYFWTFLTSAAHPQPGKRNAEEPEISASAFWATYLLSGRLPMIGYKY</sequence>
<reference evidence="3" key="1">
    <citation type="submission" date="2017-02" db="UniProtKB">
        <authorList>
            <consortium name="WormBaseParasite"/>
        </authorList>
    </citation>
    <scope>IDENTIFICATION</scope>
</reference>
<dbReference type="WBParaSite" id="NBR_0000002901-mRNA-1">
    <property type="protein sequence ID" value="NBR_0000002901-mRNA-1"/>
    <property type="gene ID" value="NBR_0000002901"/>
</dbReference>
<proteinExistence type="predicted"/>
<evidence type="ECO:0000313" key="1">
    <source>
        <dbReference type="EMBL" id="VDL61821.1"/>
    </source>
</evidence>
<dbReference type="Proteomes" id="UP000271162">
    <property type="component" value="Unassembled WGS sequence"/>
</dbReference>
<keyword evidence="2" id="KW-1185">Reference proteome</keyword>
<accession>A0A0N4XC71</accession>
<dbReference type="AlphaFoldDB" id="A0A0N4XC71"/>
<organism evidence="3">
    <name type="scientific">Nippostrongylus brasiliensis</name>
    <name type="common">Rat hookworm</name>
    <dbReference type="NCBI Taxonomy" id="27835"/>
    <lineage>
        <taxon>Eukaryota</taxon>
        <taxon>Metazoa</taxon>
        <taxon>Ecdysozoa</taxon>
        <taxon>Nematoda</taxon>
        <taxon>Chromadorea</taxon>
        <taxon>Rhabditida</taxon>
        <taxon>Rhabditina</taxon>
        <taxon>Rhabditomorpha</taxon>
        <taxon>Strongyloidea</taxon>
        <taxon>Heligmosomidae</taxon>
        <taxon>Nippostrongylus</taxon>
    </lineage>
</organism>
<evidence type="ECO:0000313" key="2">
    <source>
        <dbReference type="Proteomes" id="UP000271162"/>
    </source>
</evidence>
<gene>
    <name evidence="1" type="ORF">NBR_LOCUS30</name>
</gene>